<dbReference type="HOGENOM" id="CLU_004945_1_0_9"/>
<keyword evidence="4 9" id="KW-0645">Protease</keyword>
<evidence type="ECO:0000256" key="7">
    <source>
        <dbReference type="ARBA" id="ARBA00022825"/>
    </source>
</evidence>
<comment type="similarity">
    <text evidence="1 9 10">Belongs to the peptidase S8 family.</text>
</comment>
<evidence type="ECO:0000256" key="5">
    <source>
        <dbReference type="ARBA" id="ARBA00022729"/>
    </source>
</evidence>
<dbReference type="SUPFAM" id="SSF52025">
    <property type="entry name" value="PA domain"/>
    <property type="match status" value="1"/>
</dbReference>
<dbReference type="Gene3D" id="3.40.50.200">
    <property type="entry name" value="Peptidase S8/S53 domain"/>
    <property type="match status" value="2"/>
</dbReference>
<keyword evidence="3" id="KW-0964">Secreted</keyword>
<dbReference type="PANTHER" id="PTHR43806">
    <property type="entry name" value="PEPTIDASE S8"/>
    <property type="match status" value="1"/>
</dbReference>
<evidence type="ECO:0000256" key="6">
    <source>
        <dbReference type="ARBA" id="ARBA00022801"/>
    </source>
</evidence>
<gene>
    <name evidence="13" type="ORF">GZ22_15270</name>
</gene>
<feature type="active site" description="Charge relay system" evidence="8 9">
    <location>
        <position position="132"/>
    </location>
</feature>
<feature type="domain" description="Peptidase S8/S53" evidence="11">
    <location>
        <begin position="123"/>
        <end position="512"/>
    </location>
</feature>
<dbReference type="PRINTS" id="PR00723">
    <property type="entry name" value="SUBTILISIN"/>
</dbReference>
<dbReference type="KEGG" id="tap:GZ22_15270"/>
<evidence type="ECO:0000313" key="13">
    <source>
        <dbReference type="EMBL" id="AIF67863.1"/>
    </source>
</evidence>
<dbReference type="SUPFAM" id="SSF52743">
    <property type="entry name" value="Subtilisin-like"/>
    <property type="match status" value="1"/>
</dbReference>
<dbReference type="GO" id="GO:0004252">
    <property type="term" value="F:serine-type endopeptidase activity"/>
    <property type="evidence" value="ECO:0007669"/>
    <property type="project" value="UniProtKB-UniRule"/>
</dbReference>
<dbReference type="InterPro" id="IPR034213">
    <property type="entry name" value="S8_Vpr-like"/>
</dbReference>
<evidence type="ECO:0000256" key="8">
    <source>
        <dbReference type="PIRSR" id="PIRSR615500-1"/>
    </source>
</evidence>
<dbReference type="OrthoDB" id="9798386at2"/>
<dbReference type="Pfam" id="PF02225">
    <property type="entry name" value="PA"/>
    <property type="match status" value="1"/>
</dbReference>
<dbReference type="PROSITE" id="PS00137">
    <property type="entry name" value="SUBTILASE_HIS"/>
    <property type="match status" value="1"/>
</dbReference>
<evidence type="ECO:0000256" key="4">
    <source>
        <dbReference type="ARBA" id="ARBA00022670"/>
    </source>
</evidence>
<dbReference type="InterPro" id="IPR015500">
    <property type="entry name" value="Peptidase_S8_subtilisin-rel"/>
</dbReference>
<dbReference type="PANTHER" id="PTHR43806:SF65">
    <property type="entry name" value="SERINE PROTEASE APRX"/>
    <property type="match status" value="1"/>
</dbReference>
<evidence type="ECO:0000256" key="3">
    <source>
        <dbReference type="ARBA" id="ARBA00022525"/>
    </source>
</evidence>
<evidence type="ECO:0000259" key="12">
    <source>
        <dbReference type="Pfam" id="PF02225"/>
    </source>
</evidence>
<dbReference type="PROSITE" id="PS00138">
    <property type="entry name" value="SUBTILASE_SER"/>
    <property type="match status" value="1"/>
</dbReference>
<protein>
    <recommendedName>
        <fullName evidence="15">Peptidase S8</fullName>
    </recommendedName>
</protein>
<organism evidence="13 14">
    <name type="scientific">Terribacillus saccharophilus</name>
    <dbReference type="NCBI Taxonomy" id="361277"/>
    <lineage>
        <taxon>Bacteria</taxon>
        <taxon>Bacillati</taxon>
        <taxon>Bacillota</taxon>
        <taxon>Bacilli</taxon>
        <taxon>Bacillales</taxon>
        <taxon>Bacillaceae</taxon>
        <taxon>Terribacillus</taxon>
    </lineage>
</organism>
<dbReference type="InterPro" id="IPR022398">
    <property type="entry name" value="Peptidase_S8_His-AS"/>
</dbReference>
<dbReference type="CDD" id="cd07474">
    <property type="entry name" value="Peptidases_S8_subtilisin_Vpr-like"/>
    <property type="match status" value="1"/>
</dbReference>
<keyword evidence="2" id="KW-0134">Cell wall</keyword>
<reference evidence="13 14" key="1">
    <citation type="submission" date="2014-07" db="EMBL/GenBank/DDBJ databases">
        <title>Complete genome sequence of a moderately halophilic bacterium Terribacillus aidingensis MP602, isolated from Cryptomeria fortunei in Tianmu mountain in China.</title>
        <authorList>
            <person name="Wang Y."/>
            <person name="Lu P."/>
            <person name="Zhang L."/>
        </authorList>
    </citation>
    <scope>NUCLEOTIDE SEQUENCE [LARGE SCALE GENOMIC DNA]</scope>
    <source>
        <strain evidence="13 14">MP602</strain>
    </source>
</reference>
<dbReference type="InterPro" id="IPR023827">
    <property type="entry name" value="Peptidase_S8_Asp-AS"/>
</dbReference>
<name>A0A075LTV7_9BACI</name>
<evidence type="ECO:0000256" key="10">
    <source>
        <dbReference type="RuleBase" id="RU003355"/>
    </source>
</evidence>
<evidence type="ECO:0000259" key="11">
    <source>
        <dbReference type="Pfam" id="PF00082"/>
    </source>
</evidence>
<keyword evidence="6 9" id="KW-0378">Hydrolase</keyword>
<sequence length="734" mass="80257">MAQGGEAVKRFSLLFISMFIIIGFQPVQAAEQRTVIIELEGDVSAYREYLEMHYPFIEIVEEFDTLFQGLALRATDAQLGKLSEHSHLLNIHQVHTYKAETRKSDVPFVTQEFLGTSAAGVTGKGVKVGVIDTGIDYTHPDLKKNYKGGFDVVDWDDDPMETTPEEGEVTIHGTHVAGIIGANGKMKGIAPDAEIYSYRALGPGGTGTSVQVIAAIEKAVEDKMDIINLSLGSSVNGPDWPTSLAVNKAVEMGVSVVTANGNEGPANWTVGSPATATKALSVGAVTTPQKTAVLYERFYKKLIPILPLQGAVEWKQRRSLPIMDGGTGERQLPDATGKIVIFKRGKIPFAEKARIAERANAVAVLIYNDGSGPLEASIQDGGKPVSIPVAAVTRQDGLWLLKNKQTAQLSAKQIELQNRMAAFSSRGPVTRNWAIKPEISAPGAPVWSTVPQSGYQALQGTSMAAPYVAGALALVKEAHPEWTDEQQIGALLTTAQLLKKPNGQHYDPIEQGMGKMQPSKAISTPVIIENPLLRFGKIDTKQDAEYVLTVHNVSNVRQQLQFDQPKAVSGIRWKVPMSVDLSPHETKRLNISISVNPDIQEAGVHQGYLSARFGQQEVHLPYLFLLKQADYPKAMGLEMEWKPLNRKGAYHYQIYLPEGAAELRIDLYDPDTLIYKRQLLTKKQVDAGLLEGSMSKREAGKPGVYLALVQLRMNDGKYVSTELPLYLSDQMLVK</sequence>
<accession>A0A075LTV7</accession>
<dbReference type="EMBL" id="CP008876">
    <property type="protein sequence ID" value="AIF67863.1"/>
    <property type="molecule type" value="Genomic_DNA"/>
</dbReference>
<dbReference type="InterPro" id="IPR046450">
    <property type="entry name" value="PA_dom_sf"/>
</dbReference>
<evidence type="ECO:0000256" key="1">
    <source>
        <dbReference type="ARBA" id="ARBA00011073"/>
    </source>
</evidence>
<evidence type="ECO:0000313" key="14">
    <source>
        <dbReference type="Proteomes" id="UP000027980"/>
    </source>
</evidence>
<dbReference type="InterPro" id="IPR000209">
    <property type="entry name" value="Peptidase_S8/S53_dom"/>
</dbReference>
<feature type="domain" description="PA" evidence="12">
    <location>
        <begin position="331"/>
        <end position="399"/>
    </location>
</feature>
<dbReference type="Pfam" id="PF00082">
    <property type="entry name" value="Peptidase_S8"/>
    <property type="match status" value="1"/>
</dbReference>
<dbReference type="PROSITE" id="PS51892">
    <property type="entry name" value="SUBTILASE"/>
    <property type="match status" value="1"/>
</dbReference>
<dbReference type="PROSITE" id="PS00136">
    <property type="entry name" value="SUBTILASE_ASP"/>
    <property type="match status" value="1"/>
</dbReference>
<dbReference type="InterPro" id="IPR050131">
    <property type="entry name" value="Peptidase_S8_subtilisin-like"/>
</dbReference>
<keyword evidence="7 9" id="KW-0720">Serine protease</keyword>
<evidence type="ECO:0008006" key="15">
    <source>
        <dbReference type="Google" id="ProtNLM"/>
    </source>
</evidence>
<keyword evidence="5" id="KW-0732">Signal</keyword>
<evidence type="ECO:0000256" key="9">
    <source>
        <dbReference type="PROSITE-ProRule" id="PRU01240"/>
    </source>
</evidence>
<feature type="active site" description="Charge relay system" evidence="8 9">
    <location>
        <position position="172"/>
    </location>
</feature>
<dbReference type="InterPro" id="IPR036852">
    <property type="entry name" value="Peptidase_S8/S53_dom_sf"/>
</dbReference>
<dbReference type="InterPro" id="IPR023828">
    <property type="entry name" value="Peptidase_S8_Ser-AS"/>
</dbReference>
<dbReference type="GO" id="GO:0006508">
    <property type="term" value="P:proteolysis"/>
    <property type="evidence" value="ECO:0007669"/>
    <property type="project" value="UniProtKB-KW"/>
</dbReference>
<proteinExistence type="inferred from homology"/>
<evidence type="ECO:0000256" key="2">
    <source>
        <dbReference type="ARBA" id="ARBA00022512"/>
    </source>
</evidence>
<feature type="active site" description="Charge relay system" evidence="8 9">
    <location>
        <position position="462"/>
    </location>
</feature>
<dbReference type="InterPro" id="IPR003137">
    <property type="entry name" value="PA_domain"/>
</dbReference>
<dbReference type="AlphaFoldDB" id="A0A075LTV7"/>
<dbReference type="Proteomes" id="UP000027980">
    <property type="component" value="Chromosome"/>
</dbReference>
<dbReference type="Gene3D" id="3.50.30.30">
    <property type="match status" value="1"/>
</dbReference>